<dbReference type="GO" id="GO:0005049">
    <property type="term" value="F:nuclear export signal receptor activity"/>
    <property type="evidence" value="ECO:0007669"/>
    <property type="project" value="InterPro"/>
</dbReference>
<keyword evidence="5" id="KW-0963">Cytoplasm</keyword>
<feature type="non-terminal residue" evidence="8">
    <location>
        <position position="1"/>
    </location>
</feature>
<dbReference type="RefSeq" id="XP_014143763.1">
    <property type="nucleotide sequence ID" value="XM_014288288.1"/>
</dbReference>
<protein>
    <submittedName>
        <fullName evidence="8">Uncharacterized protein</fullName>
    </submittedName>
</protein>
<dbReference type="GO" id="GO:0005643">
    <property type="term" value="C:nuclear pore"/>
    <property type="evidence" value="ECO:0007669"/>
    <property type="project" value="TreeGrafter"/>
</dbReference>
<dbReference type="Proteomes" id="UP000054560">
    <property type="component" value="Unassembled WGS sequence"/>
</dbReference>
<evidence type="ECO:0000256" key="7">
    <source>
        <dbReference type="ARBA" id="ARBA00023242"/>
    </source>
</evidence>
<evidence type="ECO:0000313" key="9">
    <source>
        <dbReference type="Proteomes" id="UP000054560"/>
    </source>
</evidence>
<keyword evidence="4" id="KW-0813">Transport</keyword>
<dbReference type="eggNOG" id="KOG1410">
    <property type="taxonomic scope" value="Eukaryota"/>
</dbReference>
<dbReference type="PANTHER" id="PTHR12596">
    <property type="entry name" value="EXPORTIN 4,7-RELATED"/>
    <property type="match status" value="1"/>
</dbReference>
<evidence type="ECO:0000256" key="5">
    <source>
        <dbReference type="ARBA" id="ARBA00022490"/>
    </source>
</evidence>
<dbReference type="AlphaFoldDB" id="A0A0L0EZM9"/>
<dbReference type="STRING" id="667725.A0A0L0EZM9"/>
<dbReference type="EMBL" id="KQ253025">
    <property type="protein sequence ID" value="KNC69861.1"/>
    <property type="molecule type" value="Genomic_DNA"/>
</dbReference>
<comment type="similarity">
    <text evidence="3">Belongs to the exportin family.</text>
</comment>
<keyword evidence="9" id="KW-1185">Reference proteome</keyword>
<dbReference type="OrthoDB" id="7314921at2759"/>
<evidence type="ECO:0000256" key="4">
    <source>
        <dbReference type="ARBA" id="ARBA00022448"/>
    </source>
</evidence>
<dbReference type="GO" id="GO:0005737">
    <property type="term" value="C:cytoplasm"/>
    <property type="evidence" value="ECO:0007669"/>
    <property type="project" value="UniProtKB-SubCell"/>
</dbReference>
<sequence>FVVEFVQNKNKRIEFDVSSANGILLFRESSEMLSEFTTRMLSQVQPTSDSGQLNESMLAHQGTTGERIGGTKTDKRYKNLTACFNIIRFTLSGKYVNFGVFRLYGDDALDKTFNAFLRIISQVPLSEIMVCVH</sequence>
<evidence type="ECO:0000256" key="6">
    <source>
        <dbReference type="ARBA" id="ARBA00022927"/>
    </source>
</evidence>
<keyword evidence="7" id="KW-0539">Nucleus</keyword>
<dbReference type="GO" id="GO:0006611">
    <property type="term" value="P:protein export from nucleus"/>
    <property type="evidence" value="ECO:0007669"/>
    <property type="project" value="TreeGrafter"/>
</dbReference>
<reference evidence="8 9" key="1">
    <citation type="submission" date="2011-02" db="EMBL/GenBank/DDBJ databases">
        <title>The Genome Sequence of Sphaeroforma arctica JP610.</title>
        <authorList>
            <consortium name="The Broad Institute Genome Sequencing Platform"/>
            <person name="Russ C."/>
            <person name="Cuomo C."/>
            <person name="Young S.K."/>
            <person name="Zeng Q."/>
            <person name="Gargeya S."/>
            <person name="Alvarado L."/>
            <person name="Berlin A."/>
            <person name="Chapman S.B."/>
            <person name="Chen Z."/>
            <person name="Freedman E."/>
            <person name="Gellesch M."/>
            <person name="Goldberg J."/>
            <person name="Griggs A."/>
            <person name="Gujja S."/>
            <person name="Heilman E."/>
            <person name="Heiman D."/>
            <person name="Howarth C."/>
            <person name="Mehta T."/>
            <person name="Neiman D."/>
            <person name="Pearson M."/>
            <person name="Roberts A."/>
            <person name="Saif S."/>
            <person name="Shea T."/>
            <person name="Shenoy N."/>
            <person name="Sisk P."/>
            <person name="Stolte C."/>
            <person name="Sykes S."/>
            <person name="White J."/>
            <person name="Yandava C."/>
            <person name="Burger G."/>
            <person name="Gray M.W."/>
            <person name="Holland P.W.H."/>
            <person name="King N."/>
            <person name="Lang F.B.F."/>
            <person name="Roger A.J."/>
            <person name="Ruiz-Trillo I."/>
            <person name="Haas B."/>
            <person name="Nusbaum C."/>
            <person name="Birren B."/>
        </authorList>
    </citation>
    <scope>NUCLEOTIDE SEQUENCE [LARGE SCALE GENOMIC DNA]</scope>
    <source>
        <strain evidence="8 9">JP610</strain>
    </source>
</reference>
<evidence type="ECO:0000313" key="8">
    <source>
        <dbReference type="EMBL" id="KNC69861.1"/>
    </source>
</evidence>
<evidence type="ECO:0000256" key="1">
    <source>
        <dbReference type="ARBA" id="ARBA00004123"/>
    </source>
</evidence>
<evidence type="ECO:0000256" key="2">
    <source>
        <dbReference type="ARBA" id="ARBA00004496"/>
    </source>
</evidence>
<gene>
    <name evidence="8" type="ORF">SARC_17619</name>
</gene>
<dbReference type="PANTHER" id="PTHR12596:SF2">
    <property type="entry name" value="EXPORTIN-7 ISOFORM X1"/>
    <property type="match status" value="1"/>
</dbReference>
<dbReference type="GeneID" id="25918123"/>
<proteinExistence type="inferred from homology"/>
<organism evidence="8 9">
    <name type="scientific">Sphaeroforma arctica JP610</name>
    <dbReference type="NCBI Taxonomy" id="667725"/>
    <lineage>
        <taxon>Eukaryota</taxon>
        <taxon>Ichthyosporea</taxon>
        <taxon>Ichthyophonida</taxon>
        <taxon>Sphaeroforma</taxon>
    </lineage>
</organism>
<keyword evidence="6" id="KW-0653">Protein transport</keyword>
<accession>A0A0L0EZM9</accession>
<dbReference type="InterPro" id="IPR044189">
    <property type="entry name" value="XPO4/7-like"/>
</dbReference>
<comment type="subcellular location">
    <subcellularLocation>
        <location evidence="2">Cytoplasm</location>
    </subcellularLocation>
    <subcellularLocation>
        <location evidence="1">Nucleus</location>
    </subcellularLocation>
</comment>
<name>A0A0L0EZM9_9EUKA</name>
<evidence type="ECO:0000256" key="3">
    <source>
        <dbReference type="ARBA" id="ARBA00009466"/>
    </source>
</evidence>